<evidence type="ECO:0000313" key="1">
    <source>
        <dbReference type="EMBL" id="KAI3708750.1"/>
    </source>
</evidence>
<organism evidence="1 2">
    <name type="scientific">Cichorium intybus</name>
    <name type="common">Chicory</name>
    <dbReference type="NCBI Taxonomy" id="13427"/>
    <lineage>
        <taxon>Eukaryota</taxon>
        <taxon>Viridiplantae</taxon>
        <taxon>Streptophyta</taxon>
        <taxon>Embryophyta</taxon>
        <taxon>Tracheophyta</taxon>
        <taxon>Spermatophyta</taxon>
        <taxon>Magnoliopsida</taxon>
        <taxon>eudicotyledons</taxon>
        <taxon>Gunneridae</taxon>
        <taxon>Pentapetalae</taxon>
        <taxon>asterids</taxon>
        <taxon>campanulids</taxon>
        <taxon>Asterales</taxon>
        <taxon>Asteraceae</taxon>
        <taxon>Cichorioideae</taxon>
        <taxon>Cichorieae</taxon>
        <taxon>Cichoriinae</taxon>
        <taxon>Cichorium</taxon>
    </lineage>
</organism>
<comment type="caution">
    <text evidence="1">The sequence shown here is derived from an EMBL/GenBank/DDBJ whole genome shotgun (WGS) entry which is preliminary data.</text>
</comment>
<dbReference type="EMBL" id="CM042015">
    <property type="protein sequence ID" value="KAI3708750.1"/>
    <property type="molecule type" value="Genomic_DNA"/>
</dbReference>
<reference evidence="1 2" key="2">
    <citation type="journal article" date="2022" name="Mol. Ecol. Resour.">
        <title>The genomes of chicory, endive, great burdock and yacon provide insights into Asteraceae paleo-polyploidization history and plant inulin production.</title>
        <authorList>
            <person name="Fan W."/>
            <person name="Wang S."/>
            <person name="Wang H."/>
            <person name="Wang A."/>
            <person name="Jiang F."/>
            <person name="Liu H."/>
            <person name="Zhao H."/>
            <person name="Xu D."/>
            <person name="Zhang Y."/>
        </authorList>
    </citation>
    <scope>NUCLEOTIDE SEQUENCE [LARGE SCALE GENOMIC DNA]</scope>
    <source>
        <strain evidence="2">cv. Punajuju</strain>
        <tissue evidence="1">Leaves</tissue>
    </source>
</reference>
<reference evidence="2" key="1">
    <citation type="journal article" date="2022" name="Mol. Ecol. Resour.">
        <title>The genomes of chicory, endive, great burdock and yacon provide insights into Asteraceae palaeo-polyploidization history and plant inulin production.</title>
        <authorList>
            <person name="Fan W."/>
            <person name="Wang S."/>
            <person name="Wang H."/>
            <person name="Wang A."/>
            <person name="Jiang F."/>
            <person name="Liu H."/>
            <person name="Zhao H."/>
            <person name="Xu D."/>
            <person name="Zhang Y."/>
        </authorList>
    </citation>
    <scope>NUCLEOTIDE SEQUENCE [LARGE SCALE GENOMIC DNA]</scope>
    <source>
        <strain evidence="2">cv. Punajuju</strain>
    </source>
</reference>
<keyword evidence="2" id="KW-1185">Reference proteome</keyword>
<sequence length="144" mass="16322">MSLEDIVKSLATSTQAFQNETKASIKSLEQQVSQLANSMSKMESQGKLPAQIEKNPKHNASAITLRSGKAYDGSRMPEDEEDELEVKKDEATSSNNKKQKQVQIEAQVTPPPFPSRLRNMKREKEDEEILELFRKVEAMMKPRT</sequence>
<dbReference type="Proteomes" id="UP001055811">
    <property type="component" value="Linkage Group LG07"/>
</dbReference>
<accession>A0ACB9AGH8</accession>
<protein>
    <submittedName>
        <fullName evidence="1">Uncharacterized protein</fullName>
    </submittedName>
</protein>
<gene>
    <name evidence="1" type="ORF">L2E82_38167</name>
</gene>
<proteinExistence type="predicted"/>
<name>A0ACB9AGH8_CICIN</name>
<evidence type="ECO:0000313" key="2">
    <source>
        <dbReference type="Proteomes" id="UP001055811"/>
    </source>
</evidence>